<dbReference type="Proteomes" id="UP001169574">
    <property type="component" value="Unassembled WGS sequence"/>
</dbReference>
<dbReference type="EMBL" id="ABBJDF010000010">
    <property type="protein sequence ID" value="EHT9938990.1"/>
    <property type="molecule type" value="Genomic_DNA"/>
</dbReference>
<reference evidence="7 11" key="3">
    <citation type="submission" date="2017-04" db="EMBL/GenBank/DDBJ databases">
        <title>Emergence of KPC-2-producing Citrobacter isolates from sediments of a Chinese river.</title>
        <authorList>
            <person name="Zheng B."/>
        </authorList>
    </citation>
    <scope>NUCLEOTIDE SEQUENCE [LARGE SCALE GENOMIC DNA]</scope>
    <source>
        <strain evidence="7 11">C191</strain>
    </source>
</reference>
<dbReference type="Proteomes" id="UP000885148">
    <property type="component" value="Unassembled WGS sequence"/>
</dbReference>
<dbReference type="EMBL" id="ABLGCN030000013">
    <property type="protein sequence ID" value="EMM7459539.1"/>
    <property type="molecule type" value="Genomic_DNA"/>
</dbReference>
<geneLocation type="plasmid" evidence="9">
    <name>pRHBSTW-00370_2</name>
</geneLocation>
<reference evidence="12 13" key="5">
    <citation type="submission" date="2020-06" db="EMBL/GenBank/DDBJ databases">
        <title>REHAB project genomes.</title>
        <authorList>
            <person name="Shaw L.P."/>
        </authorList>
    </citation>
    <scope>NUCLEOTIDE SEQUENCE [LARGE SCALE GENOMIC DNA]</scope>
    <source>
        <strain evidence="13">RHBSTW-00370</strain>
        <strain evidence="12">RHBSTW-00398</strain>
        <plasmid evidence="13">prhbstw-00370_2</plasmid>
        <plasmid evidence="12">prhbstw-00398_2</plasmid>
    </source>
</reference>
<organism evidence="5 14">
    <name type="scientific">Citrobacter freundii</name>
    <dbReference type="NCBI Taxonomy" id="546"/>
    <lineage>
        <taxon>Bacteria</taxon>
        <taxon>Pseudomonadati</taxon>
        <taxon>Pseudomonadota</taxon>
        <taxon>Gammaproteobacteria</taxon>
        <taxon>Enterobacterales</taxon>
        <taxon>Enterobacteriaceae</taxon>
        <taxon>Citrobacter</taxon>
        <taxon>Citrobacter freundii complex</taxon>
    </lineage>
</organism>
<geneLocation type="plasmid" evidence="12">
    <name>prhbstw-00398_2</name>
</geneLocation>
<reference evidence="5" key="4">
    <citation type="journal article" date="2018" name="Genome Biol.">
        <title>SKESA: strategic k-mer extension for scrupulous assemblies.</title>
        <authorList>
            <person name="Souvorov A."/>
            <person name="Agarwala R."/>
            <person name="Lipman D.J."/>
        </authorList>
    </citation>
    <scope>NUCLEOTIDE SEQUENCE</scope>
    <source>
        <strain evidence="5">91871</strain>
    </source>
</reference>
<dbReference type="EMBL" id="DAESCB010000023">
    <property type="protein sequence ID" value="HBH7044418.1"/>
    <property type="molecule type" value="Genomic_DNA"/>
</dbReference>
<reference evidence="8" key="6">
    <citation type="journal article" date="2021" name="Microb. Genom.">
        <title>A genomic epidemiological study shows that prevalence of antimicrobial resistance in Enterobacterales is associated with the livestock host, as well as antimicrobial usage.</title>
        <authorList>
            <person name="AbuOun M."/>
            <person name="Jones H."/>
            <person name="Stubberfield E."/>
            <person name="Gilson D."/>
            <person name="Shaw L.P."/>
            <person name="Hubbard A.T.M."/>
            <person name="Chau K.K."/>
            <person name="Sebra R."/>
            <person name="Peto T.E.A."/>
            <person name="Crook D.W."/>
            <person name="Read D.S."/>
            <person name="Gweon H.S."/>
            <person name="Walker A.S."/>
            <person name="Stoesser N."/>
            <person name="Smith R.P."/>
            <person name="Anjum M.F."/>
            <person name="On Behalf Of The Rehab Consortium."/>
        </authorList>
    </citation>
    <scope>NUCLEOTIDE SEQUENCE</scope>
    <source>
        <strain evidence="9">RHBSTW-00370</strain>
        <strain evidence="8">RHBSTW-00398</strain>
    </source>
</reference>
<dbReference type="EMBL" id="NEFA01000022">
    <property type="protein sequence ID" value="OYR01838.1"/>
    <property type="molecule type" value="Genomic_DNA"/>
</dbReference>
<reference evidence="1" key="7">
    <citation type="submission" date="2021-07" db="EMBL/GenBank/DDBJ databases">
        <authorList>
            <consortium name="Clinical and Environmental Microbiology Branch: Whole genome sequencing antimicrobial resistance pathogens in the healthcare setting"/>
        </authorList>
    </citation>
    <scope>NUCLEOTIDE SEQUENCE</scope>
    <source>
        <strain evidence="1">2021DK-00049</strain>
        <strain evidence="4">2023GN-00102</strain>
        <strain evidence="2">2023GN-00287</strain>
        <strain evidence="3">Whole organism</strain>
    </source>
</reference>
<evidence type="ECO:0000313" key="3">
    <source>
        <dbReference type="EMBL" id="EMM7459539.1"/>
    </source>
</evidence>
<dbReference type="Proteomes" id="UP000050520">
    <property type="component" value="Unassembled WGS sequence"/>
</dbReference>
<dbReference type="EMBL" id="CP055539">
    <property type="protein sequence ID" value="QLO16751.1"/>
    <property type="molecule type" value="Genomic_DNA"/>
</dbReference>
<evidence type="ECO:0000313" key="2">
    <source>
        <dbReference type="EMBL" id="ELV3681850.1"/>
    </source>
</evidence>
<dbReference type="Proteomes" id="UP000512222">
    <property type="component" value="Plasmid pRHBSTW-00370_2"/>
</dbReference>
<reference evidence="10" key="1">
    <citation type="submission" date="2015-09" db="EMBL/GenBank/DDBJ databases">
        <title>Prevalence of NDMs in South Africa.</title>
        <authorList>
            <person name="Osei Sekyere J."/>
            <person name="Govinden U."/>
            <person name="Essack S."/>
            <person name="Haldorsen B."/>
            <person name="Samuelsen O."/>
            <person name="Aasnaes B."/>
            <person name="Sundsfjord A."/>
        </authorList>
    </citation>
    <scope>NUCLEOTIDE SEQUENCE [LARGE SCALE GENOMIC DNA]</scope>
    <source>
        <strain evidence="10">ST62:944112508</strain>
    </source>
</reference>
<evidence type="ECO:0000313" key="7">
    <source>
        <dbReference type="EMBL" id="OYR01838.1"/>
    </source>
</evidence>
<evidence type="ECO:0000313" key="11">
    <source>
        <dbReference type="Proteomes" id="UP000215827"/>
    </source>
</evidence>
<protein>
    <submittedName>
        <fullName evidence="5">Uncharacterized protein</fullName>
    </submittedName>
</protein>
<keyword evidence="8" id="KW-0614">Plasmid</keyword>
<sequence>MKDRFYLVSLRDTVGSNTAFHSHHGRGYSTDQRNARVYTREEAQRAWNTGREFDLPVDADAVDRHLVFHVDHQFVPGKTILSESATKYVGFVNGQWDGNDLFWLADAGTTTDFSLARVFDSPQADRPDVVWLPHHIPDAAKRPTFSVERIDRRKMTQGAGLLMPAWLKRQNRRQSKGLTRWNCPGCGRISWQQNPYDFDGCRFCI</sequence>
<accession>A0A0P8PPX5</accession>
<evidence type="ECO:0000313" key="4">
    <source>
        <dbReference type="EMBL" id="EMN4147750.1"/>
    </source>
</evidence>
<dbReference type="Proteomes" id="UP001279522">
    <property type="component" value="Unassembled WGS sequence"/>
</dbReference>
<dbReference type="RefSeq" id="WP_007372289.1">
    <property type="nucleotide sequence ID" value="NZ_AP026941.1"/>
</dbReference>
<reference evidence="6 10" key="2">
    <citation type="journal article" date="2017" name="PLoS ONE">
        <title>Genomic and phenotypic characterisation of fluoroquinolone resistance mechanisms in Enterobacteriaceae in Durban, South Africa.</title>
        <authorList>
            <person name="Osei Sekyere J."/>
            <person name="Amoako D.G."/>
        </authorList>
    </citation>
    <scope>NUCLEOTIDE SEQUENCE [LARGE SCALE GENOMIC DNA]</scope>
    <source>
        <strain evidence="6 10">ST62:944112508</strain>
    </source>
</reference>
<evidence type="ECO:0000313" key="14">
    <source>
        <dbReference type="Proteomes" id="UP000885148"/>
    </source>
</evidence>
<gene>
    <name evidence="6" type="ORF">AN672_25760</name>
    <name evidence="7" type="ORF">B9P89_17855</name>
    <name evidence="9" type="ORF">HV178_25890</name>
    <name evidence="8" type="ORF">HV183_25590</name>
    <name evidence="5" type="ORF">KV121_004555</name>
    <name evidence="1" type="ORF">KY227_002059</name>
    <name evidence="3" type="ORF">P7U51_004107</name>
    <name evidence="4" type="ORF">PQQ21_005107</name>
    <name evidence="2" type="ORF">SGX49_004340</name>
</gene>
<evidence type="ECO:0000313" key="1">
    <source>
        <dbReference type="EMBL" id="EHT9938990.1"/>
    </source>
</evidence>
<evidence type="ECO:0000313" key="13">
    <source>
        <dbReference type="Proteomes" id="UP000512222"/>
    </source>
</evidence>
<dbReference type="Proteomes" id="UP000510650">
    <property type="component" value="Plasmid pRHBSTW-00398_2"/>
</dbReference>
<evidence type="ECO:0000313" key="6">
    <source>
        <dbReference type="EMBL" id="KPR48548.1"/>
    </source>
</evidence>
<proteinExistence type="predicted"/>
<dbReference type="EMBL" id="LJEB01000158">
    <property type="protein sequence ID" value="KPR48548.1"/>
    <property type="molecule type" value="Genomic_DNA"/>
</dbReference>
<evidence type="ECO:0000313" key="9">
    <source>
        <dbReference type="EMBL" id="QLV33391.1"/>
    </source>
</evidence>
<evidence type="ECO:0000313" key="8">
    <source>
        <dbReference type="EMBL" id="QLO16751.1"/>
    </source>
</evidence>
<dbReference type="EMBL" id="CP056574">
    <property type="protein sequence ID" value="QLV33391.1"/>
    <property type="molecule type" value="Genomic_DNA"/>
</dbReference>
<dbReference type="EMBL" id="ABOSXX010000031">
    <property type="protein sequence ID" value="ELV3681850.1"/>
    <property type="molecule type" value="Genomic_DNA"/>
</dbReference>
<dbReference type="EMBL" id="ABKLER030000038">
    <property type="protein sequence ID" value="EMN4147750.1"/>
    <property type="molecule type" value="Genomic_DNA"/>
</dbReference>
<dbReference type="Proteomes" id="UP000215827">
    <property type="component" value="Unassembled WGS sequence"/>
</dbReference>
<name>A0A0P8PPX5_CITFR</name>
<reference evidence="5" key="8">
    <citation type="submission" date="2021-07" db="EMBL/GenBank/DDBJ databases">
        <authorList>
            <consortium name="NCBI Pathogen Detection Project"/>
        </authorList>
    </citation>
    <scope>NUCLEOTIDE SEQUENCE</scope>
    <source>
        <strain evidence="5">91871</strain>
    </source>
</reference>
<geneLocation type="plasmid" evidence="8">
    <name>pRHBSTW-00398_2</name>
</geneLocation>
<geneLocation type="plasmid" evidence="13">
    <name>prhbstw-00370_2</name>
</geneLocation>
<evidence type="ECO:0000313" key="5">
    <source>
        <dbReference type="EMBL" id="HBH7044418.1"/>
    </source>
</evidence>
<evidence type="ECO:0000313" key="12">
    <source>
        <dbReference type="Proteomes" id="UP000510650"/>
    </source>
</evidence>
<dbReference type="AlphaFoldDB" id="A0A0P8PPX5"/>
<evidence type="ECO:0000313" key="10">
    <source>
        <dbReference type="Proteomes" id="UP000050520"/>
    </source>
</evidence>